<accession>A0AA39CC89</accession>
<evidence type="ECO:0000313" key="7">
    <source>
        <dbReference type="Proteomes" id="UP001172673"/>
    </source>
</evidence>
<dbReference type="Proteomes" id="UP001172673">
    <property type="component" value="Unassembled WGS sequence"/>
</dbReference>
<dbReference type="GO" id="GO:0016020">
    <property type="term" value="C:membrane"/>
    <property type="evidence" value="ECO:0007669"/>
    <property type="project" value="UniProtKB-SubCell"/>
</dbReference>
<keyword evidence="3" id="KW-0812">Transmembrane</keyword>
<keyword evidence="4" id="KW-1133">Transmembrane helix</keyword>
<protein>
    <submittedName>
        <fullName evidence="6">Uncharacterized protein</fullName>
    </submittedName>
</protein>
<keyword evidence="7" id="KW-1185">Reference proteome</keyword>
<sequence>MIRAILKCVGARKETGAVSIAKTQSHKAELGHDSGDVQRANEIVEAMQDAEKTGEELRMKVTDVVKVNNWTESLAKAVLARLDDTIKKGVALKGPLKEAYDKAVAAAVGFARDHPVWTTLIALGMLAILLPWVLEALGFGEAGPVAGRFAAWWMRRYAGYVSKGSLYSFLQRLGMVWRRHVGVKAML</sequence>
<reference evidence="6" key="1">
    <citation type="submission" date="2022-10" db="EMBL/GenBank/DDBJ databases">
        <title>Culturing micro-colonial fungi from biological soil crusts in the Mojave desert and describing Neophaeococcomyces mojavensis, and introducing the new genera and species Taxawa tesnikishii.</title>
        <authorList>
            <person name="Kurbessoian T."/>
            <person name="Stajich J.E."/>
        </authorList>
    </citation>
    <scope>NUCLEOTIDE SEQUENCE</scope>
    <source>
        <strain evidence="6">TK_41</strain>
    </source>
</reference>
<evidence type="ECO:0000256" key="4">
    <source>
        <dbReference type="ARBA" id="ARBA00022989"/>
    </source>
</evidence>
<dbReference type="AlphaFoldDB" id="A0AA39CC89"/>
<evidence type="ECO:0000256" key="1">
    <source>
        <dbReference type="ARBA" id="ARBA00004141"/>
    </source>
</evidence>
<proteinExistence type="inferred from homology"/>
<dbReference type="InterPro" id="IPR009311">
    <property type="entry name" value="IFI6/IFI27-like"/>
</dbReference>
<keyword evidence="5" id="KW-0472">Membrane</keyword>
<dbReference type="Gene3D" id="6.10.110.10">
    <property type="match status" value="1"/>
</dbReference>
<evidence type="ECO:0000256" key="3">
    <source>
        <dbReference type="ARBA" id="ARBA00022692"/>
    </source>
</evidence>
<comment type="similarity">
    <text evidence="2">Belongs to the IFI6/IFI27 family.</text>
</comment>
<gene>
    <name evidence="6" type="ORF">H2200_012711</name>
</gene>
<evidence type="ECO:0000256" key="5">
    <source>
        <dbReference type="ARBA" id="ARBA00023136"/>
    </source>
</evidence>
<dbReference type="InterPro" id="IPR038213">
    <property type="entry name" value="IFI6/IFI27-like_sf"/>
</dbReference>
<comment type="subcellular location">
    <subcellularLocation>
        <location evidence="1">Membrane</location>
        <topology evidence="1">Multi-pass membrane protein</topology>
    </subcellularLocation>
</comment>
<dbReference type="EMBL" id="JAPDRK010000024">
    <property type="protein sequence ID" value="KAJ9602931.1"/>
    <property type="molecule type" value="Genomic_DNA"/>
</dbReference>
<evidence type="ECO:0000313" key="6">
    <source>
        <dbReference type="EMBL" id="KAJ9602931.1"/>
    </source>
</evidence>
<comment type="caution">
    <text evidence="6">The sequence shown here is derived from an EMBL/GenBank/DDBJ whole genome shotgun (WGS) entry which is preliminary data.</text>
</comment>
<organism evidence="6 7">
    <name type="scientific">Cladophialophora chaetospira</name>
    <dbReference type="NCBI Taxonomy" id="386627"/>
    <lineage>
        <taxon>Eukaryota</taxon>
        <taxon>Fungi</taxon>
        <taxon>Dikarya</taxon>
        <taxon>Ascomycota</taxon>
        <taxon>Pezizomycotina</taxon>
        <taxon>Eurotiomycetes</taxon>
        <taxon>Chaetothyriomycetidae</taxon>
        <taxon>Chaetothyriales</taxon>
        <taxon>Herpotrichiellaceae</taxon>
        <taxon>Cladophialophora</taxon>
    </lineage>
</organism>
<evidence type="ECO:0000256" key="2">
    <source>
        <dbReference type="ARBA" id="ARBA00007262"/>
    </source>
</evidence>
<name>A0AA39CC89_9EURO</name>
<dbReference type="Pfam" id="PF06140">
    <property type="entry name" value="Ifi-6-16"/>
    <property type="match status" value="1"/>
</dbReference>